<reference evidence="4 5" key="1">
    <citation type="submission" date="2019-07" db="EMBL/GenBank/DDBJ databases">
        <title>Draft genome for Aliikangiella sp. M105.</title>
        <authorList>
            <person name="Wang G."/>
        </authorList>
    </citation>
    <scope>NUCLEOTIDE SEQUENCE [LARGE SCALE GENOMIC DNA]</scope>
    <source>
        <strain evidence="4 5">M105</strain>
    </source>
</reference>
<evidence type="ECO:0000259" key="3">
    <source>
        <dbReference type="Pfam" id="PF07007"/>
    </source>
</evidence>
<dbReference type="Proteomes" id="UP000315439">
    <property type="component" value="Unassembled WGS sequence"/>
</dbReference>
<dbReference type="EMBL" id="VIKS01000004">
    <property type="protein sequence ID" value="TQV88284.1"/>
    <property type="molecule type" value="Genomic_DNA"/>
</dbReference>
<evidence type="ECO:0000313" key="4">
    <source>
        <dbReference type="EMBL" id="TQV88284.1"/>
    </source>
</evidence>
<dbReference type="AlphaFoldDB" id="A0A545UFN7"/>
<proteinExistence type="predicted"/>
<keyword evidence="1" id="KW-0175">Coiled coil</keyword>
<feature type="domain" description="Lysozyme inhibitor LprI-like N-terminal" evidence="3">
    <location>
        <begin position="33"/>
        <end position="114"/>
    </location>
</feature>
<feature type="coiled-coil region" evidence="1">
    <location>
        <begin position="27"/>
        <end position="61"/>
    </location>
</feature>
<evidence type="ECO:0000256" key="2">
    <source>
        <dbReference type="SAM" id="SignalP"/>
    </source>
</evidence>
<gene>
    <name evidence="4" type="ORF">FLL46_07080</name>
</gene>
<evidence type="ECO:0000313" key="5">
    <source>
        <dbReference type="Proteomes" id="UP000315439"/>
    </source>
</evidence>
<dbReference type="RefSeq" id="WP_142892792.1">
    <property type="nucleotide sequence ID" value="NZ_ML660162.1"/>
</dbReference>
<comment type="caution">
    <text evidence="4">The sequence shown here is derived from an EMBL/GenBank/DDBJ whole genome shotgun (WGS) entry which is preliminary data.</text>
</comment>
<dbReference type="Gene3D" id="1.20.1270.180">
    <property type="match status" value="1"/>
</dbReference>
<name>A0A545UFN7_9GAMM</name>
<dbReference type="Pfam" id="PF07007">
    <property type="entry name" value="LprI"/>
    <property type="match status" value="1"/>
</dbReference>
<accession>A0A545UFN7</accession>
<protein>
    <submittedName>
        <fullName evidence="4">DUF1311 domain-containing protein</fullName>
    </submittedName>
</protein>
<sequence length="127" mass="14706">MKGIIYFTILLISPFASADTGNETCKMGALKATLECLAKKLEAAKDDLNSVLEMIQRERAEDKLFIRGFNNAQNKWKESLKSDCDSIYDLWRYGSVKNVKWMQCKIELTKQRIYFINKYYVTEAEGI</sequence>
<feature type="signal peptide" evidence="2">
    <location>
        <begin position="1"/>
        <end position="18"/>
    </location>
</feature>
<keyword evidence="2" id="KW-0732">Signal</keyword>
<dbReference type="InterPro" id="IPR009739">
    <property type="entry name" value="LprI-like_N"/>
</dbReference>
<evidence type="ECO:0000256" key="1">
    <source>
        <dbReference type="SAM" id="Coils"/>
    </source>
</evidence>
<keyword evidence="5" id="KW-1185">Reference proteome</keyword>
<organism evidence="4 5">
    <name type="scientific">Aliikangiella coralliicola</name>
    <dbReference type="NCBI Taxonomy" id="2592383"/>
    <lineage>
        <taxon>Bacteria</taxon>
        <taxon>Pseudomonadati</taxon>
        <taxon>Pseudomonadota</taxon>
        <taxon>Gammaproteobacteria</taxon>
        <taxon>Oceanospirillales</taxon>
        <taxon>Pleioneaceae</taxon>
        <taxon>Aliikangiella</taxon>
    </lineage>
</organism>
<dbReference type="OrthoDB" id="7340239at2"/>
<feature type="chain" id="PRO_5021863252" evidence="2">
    <location>
        <begin position="19"/>
        <end position="127"/>
    </location>
</feature>